<organism evidence="1 2">
    <name type="scientific">Camelimonas fluminis</name>
    <dbReference type="NCBI Taxonomy" id="1576911"/>
    <lineage>
        <taxon>Bacteria</taxon>
        <taxon>Pseudomonadati</taxon>
        <taxon>Pseudomonadota</taxon>
        <taxon>Alphaproteobacteria</taxon>
        <taxon>Hyphomicrobiales</taxon>
        <taxon>Chelatococcaceae</taxon>
        <taxon>Camelimonas</taxon>
    </lineage>
</organism>
<accession>A0ABV7UCZ1</accession>
<gene>
    <name evidence="1" type="ORF">ACFONL_01065</name>
</gene>
<sequence length="185" mass="19745">MDPDKLAKILALTSSDHEGEALAAFRAARKLVEAHGYQIADVINAGLAALRHQSGLDSALTQHAAIFEEILAAAERRKARHNARKDTVRNTRSAAIGVIPAGLFEADIKLPRGGRNPAVKEILTVSARVATDEGHAQLPMLVAKGRIAARILTALSASGCDTITARIKVRRPFQAGDLPAITFFE</sequence>
<proteinExistence type="predicted"/>
<evidence type="ECO:0000313" key="2">
    <source>
        <dbReference type="Proteomes" id="UP001595704"/>
    </source>
</evidence>
<comment type="caution">
    <text evidence="1">The sequence shown here is derived from an EMBL/GenBank/DDBJ whole genome shotgun (WGS) entry which is preliminary data.</text>
</comment>
<reference evidence="2" key="1">
    <citation type="journal article" date="2019" name="Int. J. Syst. Evol. Microbiol.">
        <title>The Global Catalogue of Microorganisms (GCM) 10K type strain sequencing project: providing services to taxonomists for standard genome sequencing and annotation.</title>
        <authorList>
            <consortium name="The Broad Institute Genomics Platform"/>
            <consortium name="The Broad Institute Genome Sequencing Center for Infectious Disease"/>
            <person name="Wu L."/>
            <person name="Ma J."/>
        </authorList>
    </citation>
    <scope>NUCLEOTIDE SEQUENCE [LARGE SCALE GENOMIC DNA]</scope>
    <source>
        <strain evidence="2">KCTC 42282</strain>
    </source>
</reference>
<dbReference type="RefSeq" id="WP_191321346.1">
    <property type="nucleotide sequence ID" value="NZ_BNCG01000067.1"/>
</dbReference>
<protein>
    <recommendedName>
        <fullName evidence="3">DUF2786 domain-containing protein</fullName>
    </recommendedName>
</protein>
<evidence type="ECO:0000313" key="1">
    <source>
        <dbReference type="EMBL" id="MFC3635984.1"/>
    </source>
</evidence>
<evidence type="ECO:0008006" key="3">
    <source>
        <dbReference type="Google" id="ProtNLM"/>
    </source>
</evidence>
<keyword evidence="2" id="KW-1185">Reference proteome</keyword>
<dbReference type="Proteomes" id="UP001595704">
    <property type="component" value="Unassembled WGS sequence"/>
</dbReference>
<name>A0ABV7UCZ1_9HYPH</name>
<dbReference type="EMBL" id="JBHRYC010000009">
    <property type="protein sequence ID" value="MFC3635984.1"/>
    <property type="molecule type" value="Genomic_DNA"/>
</dbReference>